<organism evidence="1 2">
    <name type="scientific">Candidatus Nitrospira kreftii</name>
    <dbReference type="NCBI Taxonomy" id="2652173"/>
    <lineage>
        <taxon>Bacteria</taxon>
        <taxon>Pseudomonadati</taxon>
        <taxon>Nitrospirota</taxon>
        <taxon>Nitrospiria</taxon>
        <taxon>Nitrospirales</taxon>
        <taxon>Nitrospiraceae</taxon>
        <taxon>Nitrospira</taxon>
    </lineage>
</organism>
<proteinExistence type="predicted"/>
<accession>A0A7S8FFT1</accession>
<dbReference type="SUPFAM" id="SSF53448">
    <property type="entry name" value="Nucleotide-diphospho-sugar transferases"/>
    <property type="match status" value="1"/>
</dbReference>
<dbReference type="EC" id="2.4.1.266" evidence="1"/>
<dbReference type="KEGG" id="nkf:Nkreftii_003013"/>
<sequence>MSDFFQNGVVSVLHRLGSPNVERLEQELEQYRHVNPIALVLPCLYSELEGPALSGIVDELKRVTYLNEIVVALGHASALEFRRAKDYFKVLPQHVRLVWVDGAPVQDILKTLVEREVDIGLPGKGQSCWLAFGYVLARHQSQVIVLHDCDIVSYHREYLARLCYPLGNPNLGYEFCKGYYSRVTDQLHGRVTRLFVTPVIRSLQQLVGSHPLLTFLDSFRYPLAGEFAMVRDLAWVNRIPGDWGLEIGILAEVYRNCALRRVCQADIADAYEHKHQALSSDDPEKGLLKMTVDITKSLFRHLASEGLVLGDPELKTLRATYLRIAEEAIRRYEDSAAINSLKFDRHAERTAVETFLKGIKLASEVFQKDPLGVPMISNWSRVAAAVPDVFDRLVRAVEEDHQWDPTREPRQASK</sequence>
<protein>
    <submittedName>
        <fullName evidence="1">Glucosyl-3-phosphoglycerate synthase</fullName>
        <ecNumber evidence="1">2.4.1.266</ecNumber>
    </submittedName>
</protein>
<dbReference type="EMBL" id="CP047423">
    <property type="protein sequence ID" value="QPD05239.1"/>
    <property type="molecule type" value="Genomic_DNA"/>
</dbReference>
<reference evidence="1 2" key="1">
    <citation type="journal article" date="2020" name="ISME J.">
        <title>Enrichment and physiological characterization of a novel comammox Nitrospira indicates ammonium inhibition of complete nitrification.</title>
        <authorList>
            <person name="Sakoula D."/>
            <person name="Koch H."/>
            <person name="Frank J."/>
            <person name="Jetten M.S.M."/>
            <person name="van Kessel M.A.H.J."/>
            <person name="Lucker S."/>
        </authorList>
    </citation>
    <scope>NUCLEOTIDE SEQUENCE [LARGE SCALE GENOMIC DNA]</scope>
    <source>
        <strain evidence="1">Comreactor17</strain>
    </source>
</reference>
<evidence type="ECO:0000313" key="1">
    <source>
        <dbReference type="EMBL" id="QPD05239.1"/>
    </source>
</evidence>
<keyword evidence="1" id="KW-0328">Glycosyltransferase</keyword>
<name>A0A7S8FFT1_9BACT</name>
<dbReference type="Gene3D" id="3.90.550.10">
    <property type="entry name" value="Spore Coat Polysaccharide Biosynthesis Protein SpsA, Chain A"/>
    <property type="match status" value="1"/>
</dbReference>
<evidence type="ECO:0000313" key="2">
    <source>
        <dbReference type="Proteomes" id="UP000593737"/>
    </source>
</evidence>
<keyword evidence="1" id="KW-0808">Transferase</keyword>
<dbReference type="GO" id="GO:0016757">
    <property type="term" value="F:glycosyltransferase activity"/>
    <property type="evidence" value="ECO:0007669"/>
    <property type="project" value="UniProtKB-KW"/>
</dbReference>
<dbReference type="Proteomes" id="UP000593737">
    <property type="component" value="Chromosome"/>
</dbReference>
<dbReference type="InterPro" id="IPR029044">
    <property type="entry name" value="Nucleotide-diphossugar_trans"/>
</dbReference>
<gene>
    <name evidence="1" type="ORF">Nkreftii_003013</name>
</gene>
<dbReference type="AlphaFoldDB" id="A0A7S8FFT1"/>